<evidence type="ECO:0000256" key="4">
    <source>
        <dbReference type="ARBA" id="ARBA00038388"/>
    </source>
</evidence>
<evidence type="ECO:0000256" key="1">
    <source>
        <dbReference type="ARBA" id="ARBA00022448"/>
    </source>
</evidence>
<keyword evidence="7" id="KW-1185">Reference proteome</keyword>
<evidence type="ECO:0000313" key="7">
    <source>
        <dbReference type="Proteomes" id="UP000593892"/>
    </source>
</evidence>
<evidence type="ECO:0000256" key="2">
    <source>
        <dbReference type="ARBA" id="ARBA00022741"/>
    </source>
</evidence>
<dbReference type="Proteomes" id="UP000593892">
    <property type="component" value="Chromosome"/>
</dbReference>
<dbReference type="GO" id="GO:0005886">
    <property type="term" value="C:plasma membrane"/>
    <property type="evidence" value="ECO:0007669"/>
    <property type="project" value="TreeGrafter"/>
</dbReference>
<dbReference type="FunFam" id="3.40.50.300:FF:000032">
    <property type="entry name" value="Export ABC transporter ATP-binding protein"/>
    <property type="match status" value="1"/>
</dbReference>
<dbReference type="Pfam" id="PF00005">
    <property type="entry name" value="ABC_tran"/>
    <property type="match status" value="1"/>
</dbReference>
<dbReference type="PROSITE" id="PS00211">
    <property type="entry name" value="ABC_TRANSPORTER_1"/>
    <property type="match status" value="1"/>
</dbReference>
<dbReference type="InterPro" id="IPR017871">
    <property type="entry name" value="ABC_transporter-like_CS"/>
</dbReference>
<sequence>MILLTNVTKEFDGKRKVRALAGVNLHIRKGEMVSLVGPSGSGKSTLLNLIGTLDQPSSGQIALDGQVLAGVADDELTRVRRDKIGFIFQFFNLLPSLSCLENVSLPLHLRGWNRKQIKERASELLDLVGLTQRKDHLPDELSGGERQRVAIARALSVYPPILLADEPTGNLDTHTGGEILALVRDLHERLGATVLMVTHDRAVAESCPRTVTLRDGLVVDDVSRR</sequence>
<feature type="domain" description="ABC transporter" evidence="5">
    <location>
        <begin position="2"/>
        <end position="225"/>
    </location>
</feature>
<dbReference type="CDD" id="cd03255">
    <property type="entry name" value="ABC_MJ0796_LolCDE_FtsE"/>
    <property type="match status" value="1"/>
</dbReference>
<dbReference type="SMART" id="SM00382">
    <property type="entry name" value="AAA"/>
    <property type="match status" value="1"/>
</dbReference>
<evidence type="ECO:0000259" key="5">
    <source>
        <dbReference type="PROSITE" id="PS50893"/>
    </source>
</evidence>
<protein>
    <submittedName>
        <fullName evidence="6">ABC transporter ATP-binding protein</fullName>
    </submittedName>
</protein>
<dbReference type="KEGG" id="pfer:IRI77_26715"/>
<dbReference type="GO" id="GO:0098796">
    <property type="term" value="C:membrane protein complex"/>
    <property type="evidence" value="ECO:0007669"/>
    <property type="project" value="UniProtKB-ARBA"/>
</dbReference>
<dbReference type="GO" id="GO:0016887">
    <property type="term" value="F:ATP hydrolysis activity"/>
    <property type="evidence" value="ECO:0007669"/>
    <property type="project" value="InterPro"/>
</dbReference>
<dbReference type="InterPro" id="IPR017911">
    <property type="entry name" value="MacB-like_ATP-bd"/>
</dbReference>
<dbReference type="InterPro" id="IPR027417">
    <property type="entry name" value="P-loop_NTPase"/>
</dbReference>
<dbReference type="PROSITE" id="PS50893">
    <property type="entry name" value="ABC_TRANSPORTER_2"/>
    <property type="match status" value="1"/>
</dbReference>
<dbReference type="InterPro" id="IPR003593">
    <property type="entry name" value="AAA+_ATPase"/>
</dbReference>
<evidence type="ECO:0000313" key="6">
    <source>
        <dbReference type="EMBL" id="QOY86378.1"/>
    </source>
</evidence>
<evidence type="ECO:0000256" key="3">
    <source>
        <dbReference type="ARBA" id="ARBA00022840"/>
    </source>
</evidence>
<dbReference type="InterPro" id="IPR015854">
    <property type="entry name" value="ABC_transpr_LolD-like"/>
</dbReference>
<comment type="similarity">
    <text evidence="4">Belongs to the ABC transporter superfamily. Macrolide exporter (TC 3.A.1.122) family.</text>
</comment>
<gene>
    <name evidence="6" type="ORF">IRI77_26715</name>
</gene>
<dbReference type="GO" id="GO:0022857">
    <property type="term" value="F:transmembrane transporter activity"/>
    <property type="evidence" value="ECO:0007669"/>
    <property type="project" value="TreeGrafter"/>
</dbReference>
<dbReference type="SUPFAM" id="SSF52540">
    <property type="entry name" value="P-loop containing nucleoside triphosphate hydrolases"/>
    <property type="match status" value="1"/>
</dbReference>
<dbReference type="RefSeq" id="WP_194448047.1">
    <property type="nucleotide sequence ID" value="NZ_CP063849.1"/>
</dbReference>
<accession>A0A7S7SJ65</accession>
<keyword evidence="3 6" id="KW-0067">ATP-binding</keyword>
<keyword evidence="2" id="KW-0547">Nucleotide-binding</keyword>
<dbReference type="GO" id="GO:0005524">
    <property type="term" value="F:ATP binding"/>
    <property type="evidence" value="ECO:0007669"/>
    <property type="project" value="UniProtKB-KW"/>
</dbReference>
<proteinExistence type="inferred from homology"/>
<dbReference type="InterPro" id="IPR003439">
    <property type="entry name" value="ABC_transporter-like_ATP-bd"/>
</dbReference>
<keyword evidence="1" id="KW-0813">Transport</keyword>
<dbReference type="EMBL" id="CP063849">
    <property type="protein sequence ID" value="QOY86378.1"/>
    <property type="molecule type" value="Genomic_DNA"/>
</dbReference>
<dbReference type="Gene3D" id="3.40.50.300">
    <property type="entry name" value="P-loop containing nucleotide triphosphate hydrolases"/>
    <property type="match status" value="1"/>
</dbReference>
<name>A0A7S7SJ65_PALFE</name>
<reference evidence="6 7" key="1">
    <citation type="submission" date="2020-10" db="EMBL/GenBank/DDBJ databases">
        <title>Complete genome sequence of Paludibaculum fermentans P105T, a facultatively anaerobic acidobacterium capable of dissimilatory Fe(III) reduction.</title>
        <authorList>
            <person name="Dedysh S.N."/>
            <person name="Beletsky A.V."/>
            <person name="Kulichevskaya I.S."/>
            <person name="Mardanov A.V."/>
            <person name="Ravin N.V."/>
        </authorList>
    </citation>
    <scope>NUCLEOTIDE SEQUENCE [LARGE SCALE GENOMIC DNA]</scope>
    <source>
        <strain evidence="6 7">P105</strain>
    </source>
</reference>
<dbReference type="PANTHER" id="PTHR24220">
    <property type="entry name" value="IMPORT ATP-BINDING PROTEIN"/>
    <property type="match status" value="1"/>
</dbReference>
<dbReference type="AlphaFoldDB" id="A0A7S7SJ65"/>
<organism evidence="6 7">
    <name type="scientific">Paludibaculum fermentans</name>
    <dbReference type="NCBI Taxonomy" id="1473598"/>
    <lineage>
        <taxon>Bacteria</taxon>
        <taxon>Pseudomonadati</taxon>
        <taxon>Acidobacteriota</taxon>
        <taxon>Terriglobia</taxon>
        <taxon>Bryobacterales</taxon>
        <taxon>Bryobacteraceae</taxon>
        <taxon>Paludibaculum</taxon>
    </lineage>
</organism>